<dbReference type="InterPro" id="IPR016181">
    <property type="entry name" value="Acyl_CoA_acyltransferase"/>
</dbReference>
<protein>
    <recommendedName>
        <fullName evidence="3">N-acetyltransferase domain-containing protein</fullName>
    </recommendedName>
</protein>
<evidence type="ECO:0000313" key="2">
    <source>
        <dbReference type="Proteomes" id="UP001162030"/>
    </source>
</evidence>
<proteinExistence type="predicted"/>
<sequence>MDTGAFRTPRTIIRPFSIEDAQKAFAWFGNPEVMKFTPSGLQETPCRMGRAKRNPSLPKNLFEIQIVHFRTRPILGVNTQSQISMERR</sequence>
<name>A0ABN8X8C0_9GAMM</name>
<accession>A0ABN8X8C0</accession>
<evidence type="ECO:0008006" key="3">
    <source>
        <dbReference type="Google" id="ProtNLM"/>
    </source>
</evidence>
<gene>
    <name evidence="1" type="ORF">MSZNOR_2579</name>
</gene>
<organism evidence="1 2">
    <name type="scientific">Methylocaldum szegediense</name>
    <dbReference type="NCBI Taxonomy" id="73780"/>
    <lineage>
        <taxon>Bacteria</taxon>
        <taxon>Pseudomonadati</taxon>
        <taxon>Pseudomonadota</taxon>
        <taxon>Gammaproteobacteria</taxon>
        <taxon>Methylococcales</taxon>
        <taxon>Methylococcaceae</taxon>
        <taxon>Methylocaldum</taxon>
    </lineage>
</organism>
<dbReference type="Proteomes" id="UP001162030">
    <property type="component" value="Chromosome"/>
</dbReference>
<evidence type="ECO:0000313" key="1">
    <source>
        <dbReference type="EMBL" id="CAI8854724.1"/>
    </source>
</evidence>
<dbReference type="EMBL" id="OX458333">
    <property type="protein sequence ID" value="CAI8854724.1"/>
    <property type="molecule type" value="Genomic_DNA"/>
</dbReference>
<reference evidence="1 2" key="1">
    <citation type="submission" date="2023-03" db="EMBL/GenBank/DDBJ databases">
        <authorList>
            <person name="Pearce D."/>
        </authorList>
    </citation>
    <scope>NUCLEOTIDE SEQUENCE [LARGE SCALE GENOMIC DNA]</scope>
    <source>
        <strain evidence="1">Msz</strain>
    </source>
</reference>
<dbReference type="Gene3D" id="3.40.630.30">
    <property type="match status" value="1"/>
</dbReference>
<dbReference type="SUPFAM" id="SSF55729">
    <property type="entry name" value="Acyl-CoA N-acyltransferases (Nat)"/>
    <property type="match status" value="1"/>
</dbReference>
<keyword evidence="2" id="KW-1185">Reference proteome</keyword>